<dbReference type="EMBL" id="BBJS01000048">
    <property type="protein sequence ID" value="GAN14944.1"/>
    <property type="molecule type" value="Genomic_DNA"/>
</dbReference>
<dbReference type="RefSeq" id="WP_007405056.1">
    <property type="nucleotide sequence ID" value="NZ_BBJS01000048.1"/>
</dbReference>
<sequence length="295" mass="31975">MIEYSHEGMTVASFHDERTGSFQYVVVDGTTKGAAIIDPVLDFDPRAGATSTTNADRILDYVAAKGLTVEWVLDTHPHADHFSAAPYLAGKTGGRTAIGAKVTEVQKLWQNIYCLPDLRVDGSQWDKLFAHGETFRIGSLEARVMFSPGHTLASITYVVGDAAFVHDTLMVPDSGTSRADFPGGDARALWRSIRAILELPPGTATYVGHDYGKDGREVIGRSTVADQRQHNIHVRDGIDEETFVATREARDATLPLPNLMLAALQVNIRGGRLPEAEACGTAFLKLPLNRFGGGK</sequence>
<dbReference type="GO" id="GO:0070813">
    <property type="term" value="P:hydrogen sulfide metabolic process"/>
    <property type="evidence" value="ECO:0007669"/>
    <property type="project" value="TreeGrafter"/>
</dbReference>
<dbReference type="CDD" id="cd07724">
    <property type="entry name" value="POD-like_MBL-fold"/>
    <property type="match status" value="1"/>
</dbReference>
<dbReference type="Gene3D" id="3.60.15.10">
    <property type="entry name" value="Ribonuclease Z/Hydroxyacylglutathione hydrolase-like"/>
    <property type="match status" value="1"/>
</dbReference>
<evidence type="ECO:0000256" key="1">
    <source>
        <dbReference type="ARBA" id="ARBA00022723"/>
    </source>
</evidence>
<keyword evidence="1" id="KW-0479">Metal-binding</keyword>
<dbReference type="GO" id="GO:0006749">
    <property type="term" value="P:glutathione metabolic process"/>
    <property type="evidence" value="ECO:0007669"/>
    <property type="project" value="InterPro"/>
</dbReference>
<dbReference type="GO" id="GO:0046872">
    <property type="term" value="F:metal ion binding"/>
    <property type="evidence" value="ECO:0007669"/>
    <property type="project" value="UniProtKB-KW"/>
</dbReference>
<dbReference type="InterPro" id="IPR044528">
    <property type="entry name" value="POD-like_MBL-fold"/>
</dbReference>
<dbReference type="GeneID" id="78528342"/>
<organism evidence="3 4">
    <name type="scientific">Sphingomonas paucimobilis NBRC 13935</name>
    <dbReference type="NCBI Taxonomy" id="1219050"/>
    <lineage>
        <taxon>Bacteria</taxon>
        <taxon>Pseudomonadati</taxon>
        <taxon>Pseudomonadota</taxon>
        <taxon>Alphaproteobacteria</taxon>
        <taxon>Sphingomonadales</taxon>
        <taxon>Sphingomonadaceae</taxon>
        <taxon>Sphingomonas</taxon>
    </lineage>
</organism>
<reference evidence="3 4" key="1">
    <citation type="submission" date="2014-08" db="EMBL/GenBank/DDBJ databases">
        <title>Whole genome shotgun sequence of Sphingomonas paucimobilis NBRC 13935.</title>
        <authorList>
            <person name="Hosoyama A."/>
            <person name="Hashimoto M."/>
            <person name="Hosoyama Y."/>
            <person name="Noguchi M."/>
            <person name="Uohara A."/>
            <person name="Ohji S."/>
            <person name="Katano-Makiyama Y."/>
            <person name="Ichikawa N."/>
            <person name="Kimura A."/>
            <person name="Yamazoe A."/>
            <person name="Fujita N."/>
        </authorList>
    </citation>
    <scope>NUCLEOTIDE SEQUENCE [LARGE SCALE GENOMIC DNA]</scope>
    <source>
        <strain evidence="3 4">NBRC 13935</strain>
    </source>
</reference>
<dbReference type="GO" id="GO:0050313">
    <property type="term" value="F:sulfur dioxygenase activity"/>
    <property type="evidence" value="ECO:0007669"/>
    <property type="project" value="InterPro"/>
</dbReference>
<evidence type="ECO:0000313" key="3">
    <source>
        <dbReference type="EMBL" id="GAN14944.1"/>
    </source>
</evidence>
<dbReference type="PANTHER" id="PTHR43084">
    <property type="entry name" value="PERSULFIDE DIOXYGENASE ETHE1"/>
    <property type="match status" value="1"/>
</dbReference>
<name>A0A0C9N612_SPHPI</name>
<keyword evidence="4" id="KW-1185">Reference proteome</keyword>
<dbReference type="PANTHER" id="PTHR43084:SF1">
    <property type="entry name" value="PERSULFIDE DIOXYGENASE ETHE1, MITOCHONDRIAL"/>
    <property type="match status" value="1"/>
</dbReference>
<dbReference type="InterPro" id="IPR036866">
    <property type="entry name" value="RibonucZ/Hydroxyglut_hydro"/>
</dbReference>
<feature type="domain" description="Metallo-beta-lactamase" evidence="2">
    <location>
        <begin position="20"/>
        <end position="209"/>
    </location>
</feature>
<accession>A0A0C9N612</accession>
<evidence type="ECO:0000313" key="4">
    <source>
        <dbReference type="Proteomes" id="UP000032025"/>
    </source>
</evidence>
<protein>
    <submittedName>
        <fullName evidence="3">DNA, contig: SP648</fullName>
    </submittedName>
</protein>
<dbReference type="Pfam" id="PF00753">
    <property type="entry name" value="Lactamase_B"/>
    <property type="match status" value="1"/>
</dbReference>
<evidence type="ECO:0000259" key="2">
    <source>
        <dbReference type="SMART" id="SM00849"/>
    </source>
</evidence>
<dbReference type="SUPFAM" id="SSF56281">
    <property type="entry name" value="Metallo-hydrolase/oxidoreductase"/>
    <property type="match status" value="1"/>
</dbReference>
<dbReference type="InterPro" id="IPR051682">
    <property type="entry name" value="Mito_Persulfide_Diox"/>
</dbReference>
<comment type="caution">
    <text evidence="3">The sequence shown here is derived from an EMBL/GenBank/DDBJ whole genome shotgun (WGS) entry which is preliminary data.</text>
</comment>
<dbReference type="AlphaFoldDB" id="A0A0C9N612"/>
<dbReference type="InterPro" id="IPR001279">
    <property type="entry name" value="Metallo-B-lactamas"/>
</dbReference>
<dbReference type="Proteomes" id="UP000032025">
    <property type="component" value="Unassembled WGS sequence"/>
</dbReference>
<gene>
    <name evidence="3" type="ORF">SP6_48_00110</name>
</gene>
<dbReference type="SMART" id="SM00849">
    <property type="entry name" value="Lactamase_B"/>
    <property type="match status" value="1"/>
</dbReference>
<proteinExistence type="predicted"/>